<evidence type="ECO:0000313" key="7">
    <source>
        <dbReference type="Proteomes" id="UP000243423"/>
    </source>
</evidence>
<dbReference type="RefSeq" id="XP_003239966.1">
    <property type="nucleotide sequence ID" value="XM_003239918.1"/>
</dbReference>
<accession>F2HIE4</accession>
<dbReference type="PRINTS" id="PR00881">
    <property type="entry name" value="L7ARS6FAMILY"/>
</dbReference>
<dbReference type="Pfam" id="PF01248">
    <property type="entry name" value="Ribosomal_L7Ae"/>
    <property type="match status" value="1"/>
</dbReference>
<dbReference type="AlphaFoldDB" id="F2HIE4"/>
<dbReference type="PANTHER" id="PTHR23105">
    <property type="entry name" value="RIBOSOMAL PROTEIN L7AE FAMILY MEMBER"/>
    <property type="match status" value="1"/>
</dbReference>
<dbReference type="SUPFAM" id="SSF55315">
    <property type="entry name" value="L30e-like"/>
    <property type="match status" value="1"/>
</dbReference>
<evidence type="ECO:0000256" key="3">
    <source>
        <dbReference type="ARBA" id="ARBA00023274"/>
    </source>
</evidence>
<name>F2HIE4_9CRYP</name>
<dbReference type="PRINTS" id="PR00882">
    <property type="entry name" value="RIBOSOMALL7A"/>
</dbReference>
<comment type="similarity">
    <text evidence="1 4">Belongs to the eukaryotic ribosomal protein eL8 family.</text>
</comment>
<evidence type="ECO:0000256" key="2">
    <source>
        <dbReference type="ARBA" id="ARBA00022980"/>
    </source>
</evidence>
<dbReference type="Gene3D" id="3.30.1330.30">
    <property type="match status" value="1"/>
</dbReference>
<dbReference type="InterPro" id="IPR018492">
    <property type="entry name" value="Ribosomal_eL8/Nhp2"/>
</dbReference>
<geneLocation type="nucleomorph" evidence="6"/>
<evidence type="ECO:0000259" key="5">
    <source>
        <dbReference type="Pfam" id="PF01248"/>
    </source>
</evidence>
<comment type="function">
    <text evidence="4">Component of the ribosome.</text>
</comment>
<dbReference type="InterPro" id="IPR004038">
    <property type="entry name" value="Ribosomal_eL8/eL30/eS12/Gad45"/>
</dbReference>
<evidence type="ECO:0000256" key="4">
    <source>
        <dbReference type="RuleBase" id="RU367042"/>
    </source>
</evidence>
<reference evidence="6 7" key="1">
    <citation type="journal article" date="2011" name="Genome Biol. Evol.">
        <title>Complete nucleomorph genome sequence of the nonphotosynthetic alga Cryptomonas paramecium reveals a core nucleomorph gene set.</title>
        <authorList>
            <person name="Tanifuji G."/>
            <person name="Onodera N.T."/>
            <person name="Wheeler T.J."/>
            <person name="Dlutek M."/>
            <person name="Donaher N."/>
            <person name="Archibald J.M."/>
        </authorList>
    </citation>
    <scope>NUCLEOTIDE SEQUENCE [LARGE SCALE GENOMIC DNA]</scope>
    <source>
        <strain evidence="6 7">CCAP977/2A</strain>
    </source>
</reference>
<keyword evidence="3 4" id="KW-0687">Ribonucleoprotein</keyword>
<feature type="domain" description="Ribosomal protein eL8/eL30/eS12/Gadd45" evidence="5">
    <location>
        <begin position="112"/>
        <end position="182"/>
    </location>
</feature>
<sequence length="207" mass="24358">MLYFHKRINISREKVVKNREKTSIHTSKYFQDFKNIFRIKKKGDLNRFVKWPLYVRIQKEKKILCSKIKVPVAIQQFSKPLTDEIGSKISSIFLKYKNSQLNSFFKKNNFFIKHGINNLTNLIQKKKALFVLIANDVNPIELVVWIPALCKRVGVSFAIIKNKSNLRKLSNKKSTSCVTIASENIQECKKSKIVDYFNMNFIQEYEK</sequence>
<dbReference type="EMBL" id="CP002174">
    <property type="protein sequence ID" value="AEA39068.1"/>
    <property type="molecule type" value="Genomic_DNA"/>
</dbReference>
<keyword evidence="6" id="KW-0542">Nucleomorph</keyword>
<evidence type="ECO:0000256" key="1">
    <source>
        <dbReference type="ARBA" id="ARBA00007337"/>
    </source>
</evidence>
<dbReference type="GeneID" id="10447323"/>
<dbReference type="InterPro" id="IPR050257">
    <property type="entry name" value="eL8/uL1-like"/>
</dbReference>
<proteinExistence type="inferred from homology"/>
<dbReference type="GO" id="GO:0003723">
    <property type="term" value="F:RNA binding"/>
    <property type="evidence" value="ECO:0007669"/>
    <property type="project" value="UniProtKB-UniRule"/>
</dbReference>
<dbReference type="Proteomes" id="UP000243423">
    <property type="component" value="Nucleomorph 3"/>
</dbReference>
<evidence type="ECO:0000313" key="6">
    <source>
        <dbReference type="EMBL" id="AEA39068.1"/>
    </source>
</evidence>
<organism evidence="6 7">
    <name type="scientific">Cryptomonas paramaecium</name>
    <dbReference type="NCBI Taxonomy" id="2898"/>
    <lineage>
        <taxon>Eukaryota</taxon>
        <taxon>Cryptophyceae</taxon>
        <taxon>Cryptomonadales</taxon>
        <taxon>Cryptomonadaceae</taxon>
        <taxon>Cryptomonas</taxon>
    </lineage>
</organism>
<dbReference type="InterPro" id="IPR001921">
    <property type="entry name" value="Ribosomal_eL8_euk"/>
</dbReference>
<dbReference type="InterPro" id="IPR029064">
    <property type="entry name" value="Ribosomal_eL30-like_sf"/>
</dbReference>
<keyword evidence="2 4" id="KW-0689">Ribosomal protein</keyword>
<gene>
    <name evidence="6" type="primary">rpl7A</name>
    <name evidence="6" type="ORF">CPARA_3gp410</name>
</gene>
<protein>
    <recommendedName>
        <fullName evidence="4">60S ribosomal protein L7a</fullName>
    </recommendedName>
</protein>
<dbReference type="GO" id="GO:0022625">
    <property type="term" value="C:cytosolic large ribosomal subunit"/>
    <property type="evidence" value="ECO:0007669"/>
    <property type="project" value="UniProtKB-UniRule"/>
</dbReference>